<dbReference type="Gene3D" id="3.80.10.10">
    <property type="entry name" value="Ribonuclease Inhibitor"/>
    <property type="match status" value="1"/>
</dbReference>
<dbReference type="EMBL" id="JAUEPS010000036">
    <property type="protein sequence ID" value="KAK0450385.1"/>
    <property type="molecule type" value="Genomic_DNA"/>
</dbReference>
<keyword evidence="2" id="KW-1185">Reference proteome</keyword>
<dbReference type="GeneID" id="85353480"/>
<accession>A0AA39JWU0</accession>
<name>A0AA39JWU0_ARMTA</name>
<comment type="caution">
    <text evidence="1">The sequence shown here is derived from an EMBL/GenBank/DDBJ whole genome shotgun (WGS) entry which is preliminary data.</text>
</comment>
<reference evidence="1" key="1">
    <citation type="submission" date="2023-06" db="EMBL/GenBank/DDBJ databases">
        <authorList>
            <consortium name="Lawrence Berkeley National Laboratory"/>
            <person name="Ahrendt S."/>
            <person name="Sahu N."/>
            <person name="Indic B."/>
            <person name="Wong-Bajracharya J."/>
            <person name="Merenyi Z."/>
            <person name="Ke H.-M."/>
            <person name="Monk M."/>
            <person name="Kocsube S."/>
            <person name="Drula E."/>
            <person name="Lipzen A."/>
            <person name="Balint B."/>
            <person name="Henrissat B."/>
            <person name="Andreopoulos B."/>
            <person name="Martin F.M."/>
            <person name="Harder C.B."/>
            <person name="Rigling D."/>
            <person name="Ford K.L."/>
            <person name="Foster G.D."/>
            <person name="Pangilinan J."/>
            <person name="Papanicolaou A."/>
            <person name="Barry K."/>
            <person name="LaButti K."/>
            <person name="Viragh M."/>
            <person name="Koriabine M."/>
            <person name="Yan M."/>
            <person name="Riley R."/>
            <person name="Champramary S."/>
            <person name="Plett K.L."/>
            <person name="Tsai I.J."/>
            <person name="Slot J."/>
            <person name="Sipos G."/>
            <person name="Plett J."/>
            <person name="Nagy L.G."/>
            <person name="Grigoriev I.V."/>
        </authorList>
    </citation>
    <scope>NUCLEOTIDE SEQUENCE</scope>
    <source>
        <strain evidence="1">CCBAS 213</strain>
    </source>
</reference>
<dbReference type="Proteomes" id="UP001175211">
    <property type="component" value="Unassembled WGS sequence"/>
</dbReference>
<proteinExistence type="predicted"/>
<sequence length="541" mass="60531">MISKEILIVTTPTMRGRMQRKQQSHSISIMISSSTRQPPSALLSSGPSNGNKGPIYTLPEELFFSVFSTLIQSWDPWPLGRLSYVESPWILTLICKSWRDLLFRSPLLWKSYFEHRPIFGTGTAVYPPPSQLYSLLSSERFSSVPLFFQVRLIAGSLTSVPAAWADLLTVFSENNASLAHPVNLIIKGRAAMASSIVDLCRTVFSGNESETIRIGFDIDHNWTFEGQAGMETLKHIFATMPPYLPLTRLCGSFSLSNKQVADYILFAQIISHCIHLTHLKISSPLDKRIAYAIASARPPLSVFDCNNYIASALSQVLWTVRKTLVWLNAGSVIRVSHAGGTVTFSSGMQTFVLPPSGFPLLREIHIAFDDSGTGLLEALGNTRLPSLSALRLHINRISDDLHDSERHLRDFQYASAFANKYGQQTKFLTLDVLGEETDYVQSILNQFPNLEGLALGSIGLSCPCHATLRNLRIQYAWSENWTLLYPESGRLPTLKTVGFPATQWIEGREDLQAHGIDVDLWEDNYAWGDRNMSFWTQGFFS</sequence>
<dbReference type="SUPFAM" id="SSF81383">
    <property type="entry name" value="F-box domain"/>
    <property type="match status" value="1"/>
</dbReference>
<dbReference type="SUPFAM" id="SSF52047">
    <property type="entry name" value="RNI-like"/>
    <property type="match status" value="1"/>
</dbReference>
<gene>
    <name evidence="1" type="ORF">EV420DRAFT_1482891</name>
</gene>
<dbReference type="RefSeq" id="XP_060327256.1">
    <property type="nucleotide sequence ID" value="XM_060469932.1"/>
</dbReference>
<evidence type="ECO:0000313" key="1">
    <source>
        <dbReference type="EMBL" id="KAK0450385.1"/>
    </source>
</evidence>
<evidence type="ECO:0008006" key="3">
    <source>
        <dbReference type="Google" id="ProtNLM"/>
    </source>
</evidence>
<evidence type="ECO:0000313" key="2">
    <source>
        <dbReference type="Proteomes" id="UP001175211"/>
    </source>
</evidence>
<protein>
    <recommendedName>
        <fullName evidence="3">F-box domain-containing protein</fullName>
    </recommendedName>
</protein>
<dbReference type="InterPro" id="IPR036047">
    <property type="entry name" value="F-box-like_dom_sf"/>
</dbReference>
<organism evidence="1 2">
    <name type="scientific">Armillaria tabescens</name>
    <name type="common">Ringless honey mushroom</name>
    <name type="synonym">Agaricus tabescens</name>
    <dbReference type="NCBI Taxonomy" id="1929756"/>
    <lineage>
        <taxon>Eukaryota</taxon>
        <taxon>Fungi</taxon>
        <taxon>Dikarya</taxon>
        <taxon>Basidiomycota</taxon>
        <taxon>Agaricomycotina</taxon>
        <taxon>Agaricomycetes</taxon>
        <taxon>Agaricomycetidae</taxon>
        <taxon>Agaricales</taxon>
        <taxon>Marasmiineae</taxon>
        <taxon>Physalacriaceae</taxon>
        <taxon>Desarmillaria</taxon>
    </lineage>
</organism>
<dbReference type="InterPro" id="IPR032675">
    <property type="entry name" value="LRR_dom_sf"/>
</dbReference>
<dbReference type="AlphaFoldDB" id="A0AA39JWU0"/>